<feature type="region of interest" description="Disordered" evidence="1">
    <location>
        <begin position="17"/>
        <end position="38"/>
    </location>
</feature>
<organism evidence="2 3">
    <name type="scientific">Fusarium oxysporum f. sp. raphani 54005</name>
    <dbReference type="NCBI Taxonomy" id="1089458"/>
    <lineage>
        <taxon>Eukaryota</taxon>
        <taxon>Fungi</taxon>
        <taxon>Dikarya</taxon>
        <taxon>Ascomycota</taxon>
        <taxon>Pezizomycotina</taxon>
        <taxon>Sordariomycetes</taxon>
        <taxon>Hypocreomycetidae</taxon>
        <taxon>Hypocreales</taxon>
        <taxon>Nectriaceae</taxon>
        <taxon>Fusarium</taxon>
        <taxon>Fusarium oxysporum species complex</taxon>
    </lineage>
</organism>
<accession>X0BBW5</accession>
<evidence type="ECO:0000313" key="2">
    <source>
        <dbReference type="EMBL" id="EXK79271.1"/>
    </source>
</evidence>
<protein>
    <submittedName>
        <fullName evidence="2">Uncharacterized protein</fullName>
    </submittedName>
</protein>
<dbReference type="AlphaFoldDB" id="X0BBW5"/>
<evidence type="ECO:0000256" key="1">
    <source>
        <dbReference type="SAM" id="MobiDB-lite"/>
    </source>
</evidence>
<dbReference type="Proteomes" id="UP000030663">
    <property type="component" value="Unassembled WGS sequence"/>
</dbReference>
<keyword evidence="3" id="KW-1185">Reference proteome</keyword>
<gene>
    <name evidence="2" type="ORF">FOQG_16115</name>
</gene>
<evidence type="ECO:0000313" key="3">
    <source>
        <dbReference type="Proteomes" id="UP000030663"/>
    </source>
</evidence>
<reference evidence="2 3" key="1">
    <citation type="submission" date="2011-11" db="EMBL/GenBank/DDBJ databases">
        <title>The Genome Sequence of Fusarium oxysporum PHW815.</title>
        <authorList>
            <consortium name="The Broad Institute Genome Sequencing Platform"/>
            <person name="Ma L.-J."/>
            <person name="Gale L.R."/>
            <person name="Schwartz D.C."/>
            <person name="Zhou S."/>
            <person name="Corby-Kistler H."/>
            <person name="Young S.K."/>
            <person name="Zeng Q."/>
            <person name="Gargeya S."/>
            <person name="Fitzgerald M."/>
            <person name="Haas B."/>
            <person name="Abouelleil A."/>
            <person name="Alvarado L."/>
            <person name="Arachchi H.M."/>
            <person name="Berlin A."/>
            <person name="Brown A."/>
            <person name="Chapman S.B."/>
            <person name="Chen Z."/>
            <person name="Dunbar C."/>
            <person name="Freedman E."/>
            <person name="Gearin G."/>
            <person name="Goldberg J."/>
            <person name="Griggs A."/>
            <person name="Gujja S."/>
            <person name="Heiman D."/>
            <person name="Howarth C."/>
            <person name="Larson L."/>
            <person name="Lui A."/>
            <person name="MacDonald P.J.P."/>
            <person name="Montmayeur A."/>
            <person name="Murphy C."/>
            <person name="Neiman D."/>
            <person name="Pearson M."/>
            <person name="Priest M."/>
            <person name="Roberts A."/>
            <person name="Saif S."/>
            <person name="Shea T."/>
            <person name="Shenoy N."/>
            <person name="Sisk P."/>
            <person name="Stolte C."/>
            <person name="Sykes S."/>
            <person name="Wortman J."/>
            <person name="Nusbaum C."/>
            <person name="Birren B."/>
        </authorList>
    </citation>
    <scope>NUCLEOTIDE SEQUENCE [LARGE SCALE GENOMIC DNA]</scope>
    <source>
        <strain evidence="2 3">54005</strain>
    </source>
</reference>
<dbReference type="EMBL" id="JH658475">
    <property type="protein sequence ID" value="EXK79271.1"/>
    <property type="molecule type" value="Genomic_DNA"/>
</dbReference>
<sequence>MDASKVYGLLLPDVPKAPAVPESNEVLEDRPSARLSGI</sequence>
<dbReference type="HOGENOM" id="CLU_3335642_0_0_1"/>
<proteinExistence type="predicted"/>
<name>X0BBW5_FUSOX</name>